<feature type="transmembrane region" description="Helical" evidence="5">
    <location>
        <begin position="88"/>
        <end position="110"/>
    </location>
</feature>
<feature type="transmembrane region" description="Helical" evidence="5">
    <location>
        <begin position="130"/>
        <end position="155"/>
    </location>
</feature>
<keyword evidence="5" id="KW-0813">Transport</keyword>
<gene>
    <name evidence="5" type="primary">tatC</name>
    <name evidence="7" type="ORF">AV656_13730</name>
</gene>
<dbReference type="PRINTS" id="PR01840">
    <property type="entry name" value="TATCFAMILY"/>
</dbReference>
<dbReference type="HAMAP" id="MF_00902">
    <property type="entry name" value="TatC"/>
    <property type="match status" value="1"/>
</dbReference>
<dbReference type="GO" id="GO:0043953">
    <property type="term" value="P:protein transport by the Tat complex"/>
    <property type="evidence" value="ECO:0007669"/>
    <property type="project" value="UniProtKB-UniRule"/>
</dbReference>
<keyword evidence="3 5" id="KW-1133">Transmembrane helix</keyword>
<comment type="caution">
    <text evidence="7">The sequence shown here is derived from an EMBL/GenBank/DDBJ whole genome shotgun (WGS) entry which is preliminary data.</text>
</comment>
<name>A0A161RG36_9BACL</name>
<keyword evidence="4 5" id="KW-0472">Membrane</keyword>
<dbReference type="GO" id="GO:0065002">
    <property type="term" value="P:intracellular protein transmembrane transport"/>
    <property type="evidence" value="ECO:0007669"/>
    <property type="project" value="TreeGrafter"/>
</dbReference>
<reference evidence="7 8" key="1">
    <citation type="submission" date="2016-01" db="EMBL/GenBank/DDBJ databases">
        <title>Whole genome sequencing of Bhargavaea cecembensis T14.</title>
        <authorList>
            <person name="Hong K.W."/>
        </authorList>
    </citation>
    <scope>NUCLEOTIDE SEQUENCE [LARGE SCALE GENOMIC DNA]</scope>
    <source>
        <strain evidence="7 8">T14</strain>
    </source>
</reference>
<dbReference type="AlphaFoldDB" id="A0A161RG36"/>
<comment type="subcellular location">
    <subcellularLocation>
        <location evidence="5">Cell membrane</location>
        <topology evidence="5">Multi-pass membrane protein</topology>
    </subcellularLocation>
    <subcellularLocation>
        <location evidence="1">Membrane</location>
        <topology evidence="1">Multi-pass membrane protein</topology>
    </subcellularLocation>
</comment>
<feature type="compositionally biased region" description="Low complexity" evidence="6">
    <location>
        <begin position="43"/>
        <end position="53"/>
    </location>
</feature>
<dbReference type="PANTHER" id="PTHR30371">
    <property type="entry name" value="SEC-INDEPENDENT PROTEIN TRANSLOCASE PROTEIN TATC"/>
    <property type="match status" value="1"/>
</dbReference>
<evidence type="ECO:0000256" key="2">
    <source>
        <dbReference type="ARBA" id="ARBA00022692"/>
    </source>
</evidence>
<feature type="transmembrane region" description="Helical" evidence="5">
    <location>
        <begin position="255"/>
        <end position="270"/>
    </location>
</feature>
<dbReference type="OrthoDB" id="9777044at2"/>
<dbReference type="Proteomes" id="UP000076490">
    <property type="component" value="Unassembled WGS sequence"/>
</dbReference>
<evidence type="ECO:0000256" key="3">
    <source>
        <dbReference type="ARBA" id="ARBA00022989"/>
    </source>
</evidence>
<evidence type="ECO:0000256" key="4">
    <source>
        <dbReference type="ARBA" id="ARBA00023136"/>
    </source>
</evidence>
<keyword evidence="2 5" id="KW-0812">Transmembrane</keyword>
<dbReference type="RefSeq" id="WP_063183096.1">
    <property type="nucleotide sequence ID" value="NZ_LQNT01000012.1"/>
</dbReference>
<feature type="transmembrane region" description="Helical" evidence="5">
    <location>
        <begin position="167"/>
        <end position="189"/>
    </location>
</feature>
<dbReference type="NCBIfam" id="TIGR00945">
    <property type="entry name" value="tatC"/>
    <property type="match status" value="1"/>
</dbReference>
<organism evidence="7 8">
    <name type="scientific">Bhargavaea cecembensis</name>
    <dbReference type="NCBI Taxonomy" id="394098"/>
    <lineage>
        <taxon>Bacteria</taxon>
        <taxon>Bacillati</taxon>
        <taxon>Bacillota</taxon>
        <taxon>Bacilli</taxon>
        <taxon>Bacillales</taxon>
        <taxon>Caryophanaceae</taxon>
        <taxon>Bhargavaea</taxon>
    </lineage>
</organism>
<evidence type="ECO:0000313" key="8">
    <source>
        <dbReference type="Proteomes" id="UP000076490"/>
    </source>
</evidence>
<dbReference type="EMBL" id="LQNT01000012">
    <property type="protein sequence ID" value="KZE36838.1"/>
    <property type="molecule type" value="Genomic_DNA"/>
</dbReference>
<accession>A0A161RG36</accession>
<comment type="function">
    <text evidence="5">Part of the twin-arginine translocation (Tat) system that transports large folded proteins containing a characteristic twin-arginine motif in their signal peptide across membranes.</text>
</comment>
<feature type="region of interest" description="Disordered" evidence="6">
    <location>
        <begin position="1"/>
        <end position="74"/>
    </location>
</feature>
<keyword evidence="5" id="KW-0811">Translocation</keyword>
<keyword evidence="5" id="KW-1003">Cell membrane</keyword>
<dbReference type="PANTHER" id="PTHR30371:SF4">
    <property type="entry name" value="SEC-INDEPENDENT PROTEIN TRANSLOCASE PROTEIN TATCD"/>
    <property type="match status" value="1"/>
</dbReference>
<dbReference type="GO" id="GO:0033281">
    <property type="term" value="C:TAT protein transport complex"/>
    <property type="evidence" value="ECO:0007669"/>
    <property type="project" value="UniProtKB-UniRule"/>
</dbReference>
<evidence type="ECO:0000256" key="1">
    <source>
        <dbReference type="ARBA" id="ARBA00004141"/>
    </source>
</evidence>
<comment type="subunit">
    <text evidence="5">Forms a complex with TatA.</text>
</comment>
<evidence type="ECO:0000256" key="6">
    <source>
        <dbReference type="SAM" id="MobiDB-lite"/>
    </source>
</evidence>
<dbReference type="InterPro" id="IPR002033">
    <property type="entry name" value="TatC"/>
</dbReference>
<evidence type="ECO:0000256" key="5">
    <source>
        <dbReference type="HAMAP-Rule" id="MF_00902"/>
    </source>
</evidence>
<sequence>MDPYGNDYNATLSPVDKRKAEAKKAEIEKREKVSEEEAEAEATAETLVQAAQEQGAGTPPPKKPPQERPADGEGENYITHLSDLRKSLIKGISVFLLVFFAVFSTINLWFPYVTKGHDLVILGPLEVVKFYMTMSAAIALGLSLPFLCHFIWQFVKPGLNENESKFIGLYSPVMLLLFLGGVAFGYFIIHPLSYEFLLGFGAVNFDIMVSAQEYMRFLLMTTMPVGLLFELPIVALFLGSIGLLTADSMKKVRRWSYVALAVISALITPPDFISQLLVLIPMAILYEASIWLVRRAERRQEQAAVAE</sequence>
<comment type="similarity">
    <text evidence="5">Belongs to the TatC family.</text>
</comment>
<dbReference type="Pfam" id="PF00902">
    <property type="entry name" value="TatC"/>
    <property type="match status" value="1"/>
</dbReference>
<keyword evidence="5" id="KW-0653">Protein transport</keyword>
<dbReference type="GO" id="GO:0009977">
    <property type="term" value="F:proton motive force dependent protein transmembrane transporter activity"/>
    <property type="evidence" value="ECO:0007669"/>
    <property type="project" value="TreeGrafter"/>
</dbReference>
<proteinExistence type="inferred from homology"/>
<protein>
    <recommendedName>
        <fullName evidence="5">Sec-independent protein translocase protein TatC</fullName>
    </recommendedName>
</protein>
<feature type="transmembrane region" description="Helical" evidence="5">
    <location>
        <begin position="217"/>
        <end position="243"/>
    </location>
</feature>
<evidence type="ECO:0000313" key="7">
    <source>
        <dbReference type="EMBL" id="KZE36838.1"/>
    </source>
</evidence>
<feature type="compositionally biased region" description="Basic and acidic residues" evidence="6">
    <location>
        <begin position="15"/>
        <end position="35"/>
    </location>
</feature>
<comment type="caution">
    <text evidence="5">Lacks conserved residue(s) required for the propagation of feature annotation.</text>
</comment>